<dbReference type="OrthoDB" id="3829414at2"/>
<evidence type="ECO:0000313" key="3">
    <source>
        <dbReference type="Proteomes" id="UP000295447"/>
    </source>
</evidence>
<dbReference type="Proteomes" id="UP000295447">
    <property type="component" value="Unassembled WGS sequence"/>
</dbReference>
<keyword evidence="3" id="KW-1185">Reference proteome</keyword>
<evidence type="ECO:0000256" key="1">
    <source>
        <dbReference type="SAM" id="MobiDB-lite"/>
    </source>
</evidence>
<sequence length="103" mass="10364">MRTPQHAAREQQRDSMFANAGTPAPTGAVSSTVSDASLTALRHDRLAAAGGPAATQSPQLDPSLRAGLLPPGEPRAAGDAGARRQTGGATPTQRGTDRGPGGR</sequence>
<evidence type="ECO:0000313" key="2">
    <source>
        <dbReference type="EMBL" id="TDW15613.1"/>
    </source>
</evidence>
<dbReference type="EMBL" id="SODF01000003">
    <property type="protein sequence ID" value="TDW15613.1"/>
    <property type="molecule type" value="Genomic_DNA"/>
</dbReference>
<dbReference type="AlphaFoldDB" id="A0A4R7ZDF3"/>
<comment type="caution">
    <text evidence="2">The sequence shown here is derived from an EMBL/GenBank/DDBJ whole genome shotgun (WGS) entry which is preliminary data.</text>
</comment>
<accession>A0A4R7ZDF3</accession>
<reference evidence="2 3" key="1">
    <citation type="submission" date="2019-03" db="EMBL/GenBank/DDBJ databases">
        <title>Genomic Encyclopedia of Type Strains, Phase III (KMG-III): the genomes of soil and plant-associated and newly described type strains.</title>
        <authorList>
            <person name="Whitman W."/>
        </authorList>
    </citation>
    <scope>NUCLEOTIDE SEQUENCE [LARGE SCALE GENOMIC DNA]</scope>
    <source>
        <strain evidence="2 3">VKM Ac-2570</strain>
    </source>
</reference>
<protein>
    <submittedName>
        <fullName evidence="2">Uncharacterized protein</fullName>
    </submittedName>
</protein>
<dbReference type="RefSeq" id="WP_134123455.1">
    <property type="nucleotide sequence ID" value="NZ_SODF01000003.1"/>
</dbReference>
<proteinExistence type="predicted"/>
<name>A0A4R7ZDF3_9ACTN</name>
<feature type="region of interest" description="Disordered" evidence="1">
    <location>
        <begin position="1"/>
        <end position="103"/>
    </location>
</feature>
<gene>
    <name evidence="2" type="ORF">EV650_7101</name>
</gene>
<feature type="compositionally biased region" description="Polar residues" evidence="1">
    <location>
        <begin position="28"/>
        <end position="37"/>
    </location>
</feature>
<organism evidence="2 3">
    <name type="scientific">Kribbella kalugense</name>
    <dbReference type="NCBI Taxonomy" id="2512221"/>
    <lineage>
        <taxon>Bacteria</taxon>
        <taxon>Bacillati</taxon>
        <taxon>Actinomycetota</taxon>
        <taxon>Actinomycetes</taxon>
        <taxon>Propionibacteriales</taxon>
        <taxon>Kribbellaceae</taxon>
        <taxon>Kribbella</taxon>
    </lineage>
</organism>